<accession>A0A382YH32</accession>
<reference evidence="1" key="1">
    <citation type="submission" date="2018-05" db="EMBL/GenBank/DDBJ databases">
        <authorList>
            <person name="Lanie J.A."/>
            <person name="Ng W.-L."/>
            <person name="Kazmierczak K.M."/>
            <person name="Andrzejewski T.M."/>
            <person name="Davidsen T.M."/>
            <person name="Wayne K.J."/>
            <person name="Tettelin H."/>
            <person name="Glass J.I."/>
            <person name="Rusch D."/>
            <person name="Podicherti R."/>
            <person name="Tsui H.-C.T."/>
            <person name="Winkler M.E."/>
        </authorList>
    </citation>
    <scope>NUCLEOTIDE SEQUENCE</scope>
</reference>
<proteinExistence type="predicted"/>
<dbReference type="EMBL" id="UINC01175797">
    <property type="protein sequence ID" value="SVD82602.1"/>
    <property type="molecule type" value="Genomic_DNA"/>
</dbReference>
<feature type="non-terminal residue" evidence="1">
    <location>
        <position position="1"/>
    </location>
</feature>
<sequence>DGKIGGACVAAGKLGEELGTQLLAKASSASLTIKR</sequence>
<dbReference type="AlphaFoldDB" id="A0A382YH32"/>
<protein>
    <submittedName>
        <fullName evidence="1">Uncharacterized protein</fullName>
    </submittedName>
</protein>
<organism evidence="1">
    <name type="scientific">marine metagenome</name>
    <dbReference type="NCBI Taxonomy" id="408172"/>
    <lineage>
        <taxon>unclassified sequences</taxon>
        <taxon>metagenomes</taxon>
        <taxon>ecological metagenomes</taxon>
    </lineage>
</organism>
<evidence type="ECO:0000313" key="1">
    <source>
        <dbReference type="EMBL" id="SVD82602.1"/>
    </source>
</evidence>
<name>A0A382YH32_9ZZZZ</name>
<gene>
    <name evidence="1" type="ORF">METZ01_LOCUS435456</name>
</gene>